<dbReference type="AlphaFoldDB" id="A0A9P8LV36"/>
<comment type="caution">
    <text evidence="1">The sequence shown here is derived from an EMBL/GenBank/DDBJ whole genome shotgun (WGS) entry which is preliminary data.</text>
</comment>
<dbReference type="SUPFAM" id="SSF57184">
    <property type="entry name" value="Growth factor receptor domain"/>
    <property type="match status" value="3"/>
</dbReference>
<dbReference type="OrthoDB" id="6127810at2759"/>
<dbReference type="SMART" id="SM00261">
    <property type="entry name" value="FU"/>
    <property type="match status" value="4"/>
</dbReference>
<dbReference type="InterPro" id="IPR009030">
    <property type="entry name" value="Growth_fac_rcpt_cys_sf"/>
</dbReference>
<keyword evidence="2" id="KW-1185">Reference proteome</keyword>
<dbReference type="KEGG" id="ssao:94296439"/>
<name>A0A9P8LV36_9EUKA</name>
<organism evidence="1 2">
    <name type="scientific">Spironucleus salmonicida</name>
    <dbReference type="NCBI Taxonomy" id="348837"/>
    <lineage>
        <taxon>Eukaryota</taxon>
        <taxon>Metamonada</taxon>
        <taxon>Diplomonadida</taxon>
        <taxon>Hexamitidae</taxon>
        <taxon>Hexamitinae</taxon>
        <taxon>Spironucleus</taxon>
    </lineage>
</organism>
<dbReference type="Proteomes" id="UP000018208">
    <property type="component" value="Unassembled WGS sequence"/>
</dbReference>
<evidence type="ECO:0008006" key="3">
    <source>
        <dbReference type="Google" id="ProtNLM"/>
    </source>
</evidence>
<gene>
    <name evidence="1" type="ORF">SS50377_22416</name>
</gene>
<accession>A0A9P8LV36</accession>
<dbReference type="RefSeq" id="XP_067765574.1">
    <property type="nucleotide sequence ID" value="XM_067906306.1"/>
</dbReference>
<reference evidence="1 2" key="1">
    <citation type="journal article" date="2014" name="PLoS Genet.">
        <title>The Genome of Spironucleus salmonicida Highlights a Fish Pathogen Adapted to Fluctuating Environments.</title>
        <authorList>
            <person name="Xu F."/>
            <person name="Jerlstrom-Hultqvist J."/>
            <person name="Einarsson E."/>
            <person name="Astvaldsson A."/>
            <person name="Svard S.G."/>
            <person name="Andersson J.O."/>
        </authorList>
    </citation>
    <scope>NUCLEOTIDE SEQUENCE [LARGE SCALE GENOMIC DNA]</scope>
    <source>
        <strain evidence="1 2">ATCC 50377</strain>
    </source>
</reference>
<dbReference type="EMBL" id="AUWU02000003">
    <property type="protein sequence ID" value="KAH0574801.1"/>
    <property type="molecule type" value="Genomic_DNA"/>
</dbReference>
<protein>
    <recommendedName>
        <fullName evidence="3">Cysteine-rich protein</fullName>
    </recommendedName>
</protein>
<sequence>MKSQLQFSQHYQTAVFAFHRCNISNLQIYINCQKPATVNSTIILDLGQNIFNNVLFYGSCIDNNNFKYMVQDYSLSKDSVKPIEFIIQQTINPEFLISTIQLYNKTLTYYYIGRQDIVQQHVKYYYNHFIGEHFIFNRSILLPFTISDTLSGPKTNFLQQNVDKFNRQQPENKNIIENQFNTSHYQIHLGEIFFHAYDNQTFYRCQNNYVYWYGSCVPICPYNSYNQSGVCQIFCDDNFIPMDGQCILKNQVNQNQFFCDFPFLYNDDYCVKQCPADKILMVENRKCILFQECTFIFGTVCVTNCPLGYIEENKICRQIQKAEINKLYIQNSFLDQSQVLEVVCLNNLFQEHQLCVDKCSHGYFADITLRKCFIKCPYYFNLQQQTCVENCGKTEYKYNLQCVKICPTNTFYNNYSMICQENCYPLIQNDNSCLTSCPNLKFNLNGICVNHCPKSYLTDIFQRNCTRVCPENFVTVNESICIQEIEFYNSLFNESKNQCDKYHFDDLQARQCVIKCPDNLLQYKNFCSKTCYQLFNSSNLCVQECPANKILDQRTSTCVDVCPNFSFKNHNNVCEYLCPDNLFITQNGSCVSKCANFTENTRCVSECSRFTDFKTKTCVFKCSNYGNPETKMCVEQCDSGMYGDPFSRMCVWRCSDGLLQDARVKKCVQKCSDGLFVSGGKCVSYCDKFADFKTGKCVQTCSEIIFAGGCFPSEKVERDEVQIWPAVYIFVLCSLLGISCII</sequence>
<proteinExistence type="predicted"/>
<dbReference type="InterPro" id="IPR006212">
    <property type="entry name" value="Furin_repeat"/>
</dbReference>
<dbReference type="GeneID" id="94296439"/>
<evidence type="ECO:0000313" key="1">
    <source>
        <dbReference type="EMBL" id="KAH0574801.1"/>
    </source>
</evidence>
<evidence type="ECO:0000313" key="2">
    <source>
        <dbReference type="Proteomes" id="UP000018208"/>
    </source>
</evidence>
<dbReference type="Gene3D" id="2.10.220.10">
    <property type="entry name" value="Hormone Receptor, Insulin-like Growth Factor Receptor 1, Chain A, domain 2"/>
    <property type="match status" value="2"/>
</dbReference>